<sequence>MRQLLALLLLASASLAASAQSSTIARTEPPFWWAGMQHKGLQLMVHGERIAELEPSLAYPGVRIATVTRVPSKNYLFIDLEIGQEAKPGSFDIVFKGAGRQASTTYRLLAREAGSAQRIGFTSRDTIYQVMPDRFANGNPANDNTPDTREKANRANGGGRHGGDIEGIVQRLDYIRDLGFTQLWPTPLVENDMPAYSYHGYAATDHYRIDPRYGSNEDFRRLSLEAKKRGIGLIQDVVLSHIGSSHWWMKDLPTPDWVNYGGKFVPTHHHRTAVQDPYASKEDADNFTRGWFVETMPDLNQSNPLVANYLIQNNIWWIEYAGLSGLRIDTFGYSDGAFLSEYTRRLMQEYPNLNLVGEEWSTRPPVVARWQRGKDNFDGYRASTPSLMDFPLAEAMRTALAKDKGHNVFNEVYETLSLDYLYPEPGNLVLFEANHDVSRIWSAVGENFDRYRMMMVFLMTMPRIPQLYTGDEILMTSATKERDDASYRRDFPGGWAGDKVDAFSGRGLGAQQRAAQELVRKLANWRKGQPLIHKGKMMHFGPRDNTWVYFRYEGAKRVLVAFNNNPKEMVLDTARFREMLDGVPGGVDVLTGKRFGLEKELRLPAMASVVLELEAAR</sequence>
<accession>A0ABT2AGD4</accession>
<keyword evidence="1 6" id="KW-0378">Hydrolase</keyword>
<comment type="caution">
    <text evidence="6">The sequence shown here is derived from an EMBL/GenBank/DDBJ whole genome shotgun (WGS) entry which is preliminary data.</text>
</comment>
<dbReference type="InterPro" id="IPR019492">
    <property type="entry name" value="Cyclo-malto-dextrinase_C"/>
</dbReference>
<dbReference type="InterPro" id="IPR013780">
    <property type="entry name" value="Glyco_hydro_b"/>
</dbReference>
<evidence type="ECO:0000313" key="7">
    <source>
        <dbReference type="Proteomes" id="UP001206572"/>
    </source>
</evidence>
<dbReference type="InterPro" id="IPR014756">
    <property type="entry name" value="Ig_E-set"/>
</dbReference>
<dbReference type="SUPFAM" id="SSF51445">
    <property type="entry name" value="(Trans)glycosidases"/>
    <property type="match status" value="1"/>
</dbReference>
<evidence type="ECO:0000256" key="4">
    <source>
        <dbReference type="SAM" id="SignalP"/>
    </source>
</evidence>
<dbReference type="SUPFAM" id="SSF81296">
    <property type="entry name" value="E set domains"/>
    <property type="match status" value="1"/>
</dbReference>
<dbReference type="Gene3D" id="2.60.40.1180">
    <property type="entry name" value="Golgi alpha-mannosidase II"/>
    <property type="match status" value="1"/>
</dbReference>
<dbReference type="Pfam" id="PF09087">
    <property type="entry name" value="Cyc-maltodext_N"/>
    <property type="match status" value="1"/>
</dbReference>
<feature type="chain" id="PRO_5046506576" evidence="4">
    <location>
        <begin position="20"/>
        <end position="617"/>
    </location>
</feature>
<dbReference type="InterPro" id="IPR013783">
    <property type="entry name" value="Ig-like_fold"/>
</dbReference>
<keyword evidence="7" id="KW-1185">Reference proteome</keyword>
<dbReference type="Pfam" id="PF00128">
    <property type="entry name" value="Alpha-amylase"/>
    <property type="match status" value="1"/>
</dbReference>
<dbReference type="PANTHER" id="PTHR10357">
    <property type="entry name" value="ALPHA-AMYLASE FAMILY MEMBER"/>
    <property type="match status" value="1"/>
</dbReference>
<dbReference type="PANTHER" id="PTHR10357:SF210">
    <property type="entry name" value="MALTODEXTRIN GLUCOSIDASE"/>
    <property type="match status" value="1"/>
</dbReference>
<dbReference type="RefSeq" id="WP_258826368.1">
    <property type="nucleotide sequence ID" value="NZ_JANUHA010000001.1"/>
</dbReference>
<evidence type="ECO:0000256" key="3">
    <source>
        <dbReference type="SAM" id="MobiDB-lite"/>
    </source>
</evidence>
<evidence type="ECO:0000256" key="1">
    <source>
        <dbReference type="ARBA" id="ARBA00022801"/>
    </source>
</evidence>
<feature type="domain" description="Glycosyl hydrolase family 13 catalytic" evidence="5">
    <location>
        <begin position="129"/>
        <end position="526"/>
    </location>
</feature>
<evidence type="ECO:0000259" key="5">
    <source>
        <dbReference type="SMART" id="SM00642"/>
    </source>
</evidence>
<protein>
    <submittedName>
        <fullName evidence="6">Glycoside hydrolase family 13 protein</fullName>
    </submittedName>
</protein>
<reference evidence="6 7" key="1">
    <citation type="submission" date="2022-08" db="EMBL/GenBank/DDBJ databases">
        <title>Reclassification of Massilia species as members of the genera Telluria, Duganella, Pseudoduganella, Mokoshia gen. nov. and Zemynaea gen. nov. using orthogonal and non-orthogonal genome-based approaches.</title>
        <authorList>
            <person name="Bowman J.P."/>
        </authorList>
    </citation>
    <scope>NUCLEOTIDE SEQUENCE [LARGE SCALE GENOMIC DNA]</scope>
    <source>
        <strain evidence="6 7">JCM 31661</strain>
    </source>
</reference>
<dbReference type="GO" id="GO:0016787">
    <property type="term" value="F:hydrolase activity"/>
    <property type="evidence" value="ECO:0007669"/>
    <property type="project" value="UniProtKB-KW"/>
</dbReference>
<dbReference type="InterPro" id="IPR015171">
    <property type="entry name" value="Cyc-maltodext_N"/>
</dbReference>
<dbReference type="EMBL" id="JANUHA010000001">
    <property type="protein sequence ID" value="MCS0595299.1"/>
    <property type="molecule type" value="Genomic_DNA"/>
</dbReference>
<name>A0ABT2AGD4_9BURK</name>
<feature type="region of interest" description="Disordered" evidence="3">
    <location>
        <begin position="137"/>
        <end position="162"/>
    </location>
</feature>
<dbReference type="InterPro" id="IPR006047">
    <property type="entry name" value="GH13_cat_dom"/>
</dbReference>
<organism evidence="6 7">
    <name type="scientific">Massilia agri</name>
    <dbReference type="NCBI Taxonomy" id="1886785"/>
    <lineage>
        <taxon>Bacteria</taxon>
        <taxon>Pseudomonadati</taxon>
        <taxon>Pseudomonadota</taxon>
        <taxon>Betaproteobacteria</taxon>
        <taxon>Burkholderiales</taxon>
        <taxon>Oxalobacteraceae</taxon>
        <taxon>Telluria group</taxon>
        <taxon>Massilia</taxon>
    </lineage>
</organism>
<dbReference type="Pfam" id="PF10438">
    <property type="entry name" value="Cyc-maltodext_C"/>
    <property type="match status" value="1"/>
</dbReference>
<evidence type="ECO:0000256" key="2">
    <source>
        <dbReference type="ARBA" id="ARBA00023295"/>
    </source>
</evidence>
<feature type="signal peptide" evidence="4">
    <location>
        <begin position="1"/>
        <end position="19"/>
    </location>
</feature>
<proteinExistence type="predicted"/>
<keyword evidence="4" id="KW-0732">Signal</keyword>
<gene>
    <name evidence="6" type="ORF">NX780_02960</name>
</gene>
<dbReference type="Gene3D" id="3.20.20.80">
    <property type="entry name" value="Glycosidases"/>
    <property type="match status" value="1"/>
</dbReference>
<evidence type="ECO:0000313" key="6">
    <source>
        <dbReference type="EMBL" id="MCS0595299.1"/>
    </source>
</evidence>
<dbReference type="CDD" id="cd11340">
    <property type="entry name" value="AmyAc_bac_CMD_like_3"/>
    <property type="match status" value="1"/>
</dbReference>
<dbReference type="InterPro" id="IPR017853">
    <property type="entry name" value="GH"/>
</dbReference>
<dbReference type="SMART" id="SM00642">
    <property type="entry name" value="Aamy"/>
    <property type="match status" value="1"/>
</dbReference>
<dbReference type="Gene3D" id="2.60.40.10">
    <property type="entry name" value="Immunoglobulins"/>
    <property type="match status" value="1"/>
</dbReference>
<dbReference type="Proteomes" id="UP001206572">
    <property type="component" value="Unassembled WGS sequence"/>
</dbReference>
<dbReference type="SUPFAM" id="SSF51011">
    <property type="entry name" value="Glycosyl hydrolase domain"/>
    <property type="match status" value="1"/>
</dbReference>
<keyword evidence="2" id="KW-0326">Glycosidase</keyword>